<keyword evidence="2" id="KW-1185">Reference proteome</keyword>
<gene>
    <name evidence="1" type="ORF">FK004_14210</name>
</gene>
<reference evidence="1 2" key="1">
    <citation type="submission" date="2017-04" db="EMBL/GenBank/DDBJ databases">
        <title>Complete genome sequence of Flavobacterium kingsejong AJ004.</title>
        <authorList>
            <person name="Lee P.C."/>
        </authorList>
    </citation>
    <scope>NUCLEOTIDE SEQUENCE [LARGE SCALE GENOMIC DNA]</scope>
    <source>
        <strain evidence="1 2">AJ004</strain>
    </source>
</reference>
<evidence type="ECO:0000313" key="1">
    <source>
        <dbReference type="EMBL" id="AWG26302.1"/>
    </source>
</evidence>
<dbReference type="Proteomes" id="UP000244677">
    <property type="component" value="Chromosome"/>
</dbReference>
<dbReference type="KEGG" id="fki:FK004_14210"/>
<name>A0A2S1LRL0_9FLAO</name>
<dbReference type="EMBL" id="CP020919">
    <property type="protein sequence ID" value="AWG26302.1"/>
    <property type="molecule type" value="Genomic_DNA"/>
</dbReference>
<proteinExistence type="predicted"/>
<accession>A0A2S1LRL0</accession>
<evidence type="ECO:0000313" key="2">
    <source>
        <dbReference type="Proteomes" id="UP000244677"/>
    </source>
</evidence>
<protein>
    <submittedName>
        <fullName evidence="1">Uncharacterized protein</fullName>
    </submittedName>
</protein>
<dbReference type="AlphaFoldDB" id="A0A2S1LRL0"/>
<organism evidence="1 2">
    <name type="scientific">Flavobacterium kingsejongi</name>
    <dbReference type="NCBI Taxonomy" id="1678728"/>
    <lineage>
        <taxon>Bacteria</taxon>
        <taxon>Pseudomonadati</taxon>
        <taxon>Bacteroidota</taxon>
        <taxon>Flavobacteriia</taxon>
        <taxon>Flavobacteriales</taxon>
        <taxon>Flavobacteriaceae</taxon>
        <taxon>Flavobacterium</taxon>
    </lineage>
</organism>
<sequence length="146" mass="16685">MDYIGEVTINGISCAVGYSKKFKWSWMATQLNTFVFMAQTEDTIAKNTIEKFSSSCLEYAIKNNKGWPRGLQSAVGSIAILQSKNVDRSASDFCERFSKKHFSAFEIPIVFDSTKSIAYRYHQKPLWGKIYYPFFTKLISTITSKL</sequence>